<dbReference type="PANTHER" id="PTHR33279">
    <property type="entry name" value="SULFUR CARRIER PROTEIN YEDF-RELATED"/>
    <property type="match status" value="1"/>
</dbReference>
<dbReference type="CDD" id="cd00291">
    <property type="entry name" value="SirA_YedF_YeeD"/>
    <property type="match status" value="1"/>
</dbReference>
<accession>A0ABQ0CBF6</accession>
<proteinExistence type="inferred from homology"/>
<sequence>MSDEVTVPSNIDRTVDARRLLCPMPILKAEAAMREMRDGEVLEVRATDPGLSNDLPAWCRSQGHRFLGIQRQGRELTGWVIKGGA</sequence>
<dbReference type="SUPFAM" id="SSF64307">
    <property type="entry name" value="SirA-like"/>
    <property type="match status" value="1"/>
</dbReference>
<reference evidence="3 4" key="2">
    <citation type="submission" date="2024-09" db="EMBL/GenBank/DDBJ databases">
        <title>Draft genome sequence of Candidatus Magnetaquicoccaceae bacterium FCR-1.</title>
        <authorList>
            <person name="Shimoshige H."/>
            <person name="Shimamura S."/>
            <person name="Taoka A."/>
            <person name="Kobayashi H."/>
            <person name="Maekawa T."/>
        </authorList>
    </citation>
    <scope>NUCLEOTIDE SEQUENCE [LARGE SCALE GENOMIC DNA]</scope>
    <source>
        <strain evidence="3 4">FCR-1</strain>
    </source>
</reference>
<evidence type="ECO:0000313" key="3">
    <source>
        <dbReference type="EMBL" id="GAB0058228.1"/>
    </source>
</evidence>
<comment type="similarity">
    <text evidence="1">Belongs to the sulfur carrier protein TusA family.</text>
</comment>
<feature type="domain" description="UPF0033" evidence="2">
    <location>
        <begin position="13"/>
        <end position="80"/>
    </location>
</feature>
<gene>
    <name evidence="3" type="primary">tusA_1</name>
    <name evidence="3" type="ORF">SIID45300_02574</name>
</gene>
<dbReference type="Gene3D" id="3.30.110.40">
    <property type="entry name" value="TusA-like domain"/>
    <property type="match status" value="1"/>
</dbReference>
<evidence type="ECO:0000256" key="1">
    <source>
        <dbReference type="ARBA" id="ARBA00008984"/>
    </source>
</evidence>
<protein>
    <submittedName>
        <fullName evidence="3">Sulfur carrier protein TusA</fullName>
    </submittedName>
</protein>
<dbReference type="InterPro" id="IPR036868">
    <property type="entry name" value="TusA-like_sf"/>
</dbReference>
<dbReference type="EMBL" id="BAAFGK010000004">
    <property type="protein sequence ID" value="GAB0058228.1"/>
    <property type="molecule type" value="Genomic_DNA"/>
</dbReference>
<dbReference type="Proteomes" id="UP001628193">
    <property type="component" value="Unassembled WGS sequence"/>
</dbReference>
<comment type="caution">
    <text evidence="3">The sequence shown here is derived from an EMBL/GenBank/DDBJ whole genome shotgun (WGS) entry which is preliminary data.</text>
</comment>
<name>A0ABQ0CBF6_9PROT</name>
<keyword evidence="4" id="KW-1185">Reference proteome</keyword>
<evidence type="ECO:0000259" key="2">
    <source>
        <dbReference type="Pfam" id="PF01206"/>
    </source>
</evidence>
<evidence type="ECO:0000313" key="4">
    <source>
        <dbReference type="Proteomes" id="UP001628193"/>
    </source>
</evidence>
<organism evidence="3 4">
    <name type="scientific">Candidatus Magnetaquiglobus chichijimensis</name>
    <dbReference type="NCBI Taxonomy" id="3141448"/>
    <lineage>
        <taxon>Bacteria</taxon>
        <taxon>Pseudomonadati</taxon>
        <taxon>Pseudomonadota</taxon>
        <taxon>Magnetococcia</taxon>
        <taxon>Magnetococcales</taxon>
        <taxon>Candidatus Magnetaquicoccaceae</taxon>
        <taxon>Candidatus Magnetaquiglobus</taxon>
    </lineage>
</organism>
<reference evidence="3 4" key="1">
    <citation type="submission" date="2024-05" db="EMBL/GenBank/DDBJ databases">
        <authorList>
            <consortium name="Candidatus Magnetaquicoccaceae bacterium FCR-1 genome sequencing consortium"/>
            <person name="Shimoshige H."/>
            <person name="Shimamura S."/>
            <person name="Taoka A."/>
            <person name="Kobayashi H."/>
            <person name="Maekawa T."/>
        </authorList>
    </citation>
    <scope>NUCLEOTIDE SEQUENCE [LARGE SCALE GENOMIC DNA]</scope>
    <source>
        <strain evidence="3 4">FCR-1</strain>
    </source>
</reference>
<dbReference type="RefSeq" id="WP_420905907.1">
    <property type="nucleotide sequence ID" value="NZ_BAAFGK010000004.1"/>
</dbReference>
<dbReference type="Pfam" id="PF01206">
    <property type="entry name" value="TusA"/>
    <property type="match status" value="1"/>
</dbReference>
<dbReference type="PANTHER" id="PTHR33279:SF6">
    <property type="entry name" value="SULFUR CARRIER PROTEIN YEDF-RELATED"/>
    <property type="match status" value="1"/>
</dbReference>
<dbReference type="InterPro" id="IPR001455">
    <property type="entry name" value="TusA-like"/>
</dbReference>